<dbReference type="AlphaFoldDB" id="A0A1C4YEX3"/>
<reference evidence="2" key="1">
    <citation type="submission" date="2016-06" db="EMBL/GenBank/DDBJ databases">
        <authorList>
            <person name="Varghese N."/>
            <person name="Submissions Spin"/>
        </authorList>
    </citation>
    <scope>NUCLEOTIDE SEQUENCE [LARGE SCALE GENOMIC DNA]</scope>
    <source>
        <strain evidence="2">DSM 43909</strain>
    </source>
</reference>
<dbReference type="RefSeq" id="WP_089007761.1">
    <property type="nucleotide sequence ID" value="NZ_LT607411.1"/>
</dbReference>
<gene>
    <name evidence="1" type="ORF">GA0074695_4206</name>
</gene>
<evidence type="ECO:0000313" key="1">
    <source>
        <dbReference type="EMBL" id="SCF19279.1"/>
    </source>
</evidence>
<proteinExistence type="predicted"/>
<name>A0A1C4YEX3_MICVI</name>
<protein>
    <submittedName>
        <fullName evidence="1">Uncharacterized protein</fullName>
    </submittedName>
</protein>
<evidence type="ECO:0000313" key="2">
    <source>
        <dbReference type="Proteomes" id="UP000198242"/>
    </source>
</evidence>
<dbReference type="Proteomes" id="UP000198242">
    <property type="component" value="Chromosome I"/>
</dbReference>
<dbReference type="OrthoDB" id="3217423at2"/>
<dbReference type="EMBL" id="LT607411">
    <property type="protein sequence ID" value="SCF19279.1"/>
    <property type="molecule type" value="Genomic_DNA"/>
</dbReference>
<keyword evidence="2" id="KW-1185">Reference proteome</keyword>
<organism evidence="1 2">
    <name type="scientific">Micromonospora viridifaciens</name>
    <dbReference type="NCBI Taxonomy" id="1881"/>
    <lineage>
        <taxon>Bacteria</taxon>
        <taxon>Bacillati</taxon>
        <taxon>Actinomycetota</taxon>
        <taxon>Actinomycetes</taxon>
        <taxon>Micromonosporales</taxon>
        <taxon>Micromonosporaceae</taxon>
        <taxon>Micromonospora</taxon>
    </lineage>
</organism>
<sequence length="245" mass="27588">MTVATADLIKVDLPVPFTKTWERLPGITVDGPTLTIKPEEFFFRYENPSWLLCEWQRVRAELLPAVESEDLTIEQLVLDFVKEHGYATTDPAEVLRTAHDVYAYMFREEHLQDPGLDFVPDGTLLMLRECGTLMALNRVELDGHISNVSPAWMLCAAAQVVYDLDKATAEVLDELYHGTWFNESRRRESILAHAALGGRLVHACQGAPNMSGGCVVPFGTDVETMRRELAGMRVPWIERTLTPLT</sequence>
<accession>A0A1C4YEX3</accession>